<dbReference type="Pfam" id="PF03737">
    <property type="entry name" value="RraA-like"/>
    <property type="match status" value="1"/>
</dbReference>
<dbReference type="EC" id="4.1.1.112" evidence="6"/>
<comment type="catalytic activity">
    <reaction evidence="1">
        <text>4-hydroxy-4-methyl-2-oxoglutarate = 2 pyruvate</text>
        <dbReference type="Rhea" id="RHEA:22748"/>
        <dbReference type="ChEBI" id="CHEBI:15361"/>
        <dbReference type="ChEBI" id="CHEBI:58276"/>
        <dbReference type="EC" id="4.1.3.17"/>
    </reaction>
</comment>
<reference evidence="14 15" key="1">
    <citation type="submission" date="2020-01" db="EMBL/GenBank/DDBJ databases">
        <title>Insect and environment-associated Actinomycetes.</title>
        <authorList>
            <person name="Currrie C."/>
            <person name="Chevrette M."/>
            <person name="Carlson C."/>
            <person name="Stubbendieck R."/>
            <person name="Wendt-Pienkowski E."/>
        </authorList>
    </citation>
    <scope>NUCLEOTIDE SEQUENCE [LARGE SCALE GENOMIC DNA]</scope>
    <source>
        <strain evidence="14 15">SID14163</strain>
    </source>
</reference>
<evidence type="ECO:0000313" key="14">
    <source>
        <dbReference type="EMBL" id="NEB10665.1"/>
    </source>
</evidence>
<evidence type="ECO:0000256" key="10">
    <source>
        <dbReference type="ARBA" id="ARBA00032305"/>
    </source>
</evidence>
<evidence type="ECO:0000256" key="8">
    <source>
        <dbReference type="ARBA" id="ARBA00025046"/>
    </source>
</evidence>
<name>A0A7K3PNY5_9ACTN</name>
<dbReference type="SUPFAM" id="SSF89562">
    <property type="entry name" value="RraA-like"/>
    <property type="match status" value="1"/>
</dbReference>
<comment type="caution">
    <text evidence="14">The sequence shown here is derived from an EMBL/GenBank/DDBJ whole genome shotgun (WGS) entry which is preliminary data.</text>
</comment>
<evidence type="ECO:0000256" key="1">
    <source>
        <dbReference type="ARBA" id="ARBA00001342"/>
    </source>
</evidence>
<evidence type="ECO:0000256" key="4">
    <source>
        <dbReference type="ARBA" id="ARBA00011233"/>
    </source>
</evidence>
<dbReference type="PANTHER" id="PTHR33254:SF16">
    <property type="entry name" value="BLR3842 PROTEIN"/>
    <property type="match status" value="1"/>
</dbReference>
<dbReference type="GO" id="GO:0046872">
    <property type="term" value="F:metal ion binding"/>
    <property type="evidence" value="ECO:0007669"/>
    <property type="project" value="UniProtKB-KW"/>
</dbReference>
<evidence type="ECO:0000256" key="12">
    <source>
        <dbReference type="PIRSR" id="PIRSR605493-1"/>
    </source>
</evidence>
<sequence>MLVQSVGLWLWSVHPPLLREGKPTVTASSLAPVPPEVLADLGRASTATLATQLYRRGIRQPFLVGLSPVGSRFQGFVGVARTMRFIPAREDIDPMDDPYRTGNVLQWEAVERVGPGEVIVVDSRNDITAASAGDMLVTRAMKRGAAAFVTDGAFRDGAALAELGFPVYSRAITATTRPASFHVAELDVPIGCAGVAVYPGDILVGDRDGIIVVPRTLAPEIAGPAAEQEALENYLHSRVQQGEELWGVYPPNEQTLAEYREWRGARDTAAADAPVYGESTSTSVNSMEATR</sequence>
<dbReference type="InterPro" id="IPR036704">
    <property type="entry name" value="RraA/RraA-like_sf"/>
</dbReference>
<evidence type="ECO:0000256" key="9">
    <source>
        <dbReference type="ARBA" id="ARBA00030169"/>
    </source>
</evidence>
<dbReference type="Gene3D" id="3.50.30.40">
    <property type="entry name" value="Ribonuclease E inhibitor RraA/RraA-like"/>
    <property type="match status" value="1"/>
</dbReference>
<comment type="cofactor">
    <cofactor evidence="12">
        <name>Mg(2+)</name>
        <dbReference type="ChEBI" id="CHEBI:18420"/>
    </cofactor>
</comment>
<proteinExistence type="inferred from homology"/>
<keyword evidence="12" id="KW-0460">Magnesium</keyword>
<evidence type="ECO:0000256" key="13">
    <source>
        <dbReference type="SAM" id="MobiDB-lite"/>
    </source>
</evidence>
<dbReference type="AlphaFoldDB" id="A0A7K3PNY5"/>
<dbReference type="InterPro" id="IPR005493">
    <property type="entry name" value="RraA/RraA-like"/>
</dbReference>
<keyword evidence="12" id="KW-0479">Metal-binding</keyword>
<dbReference type="NCBIfam" id="NF006093">
    <property type="entry name" value="PRK08245.1"/>
    <property type="match status" value="1"/>
</dbReference>
<evidence type="ECO:0000256" key="5">
    <source>
        <dbReference type="ARBA" id="ARBA00012213"/>
    </source>
</evidence>
<dbReference type="GO" id="GO:0008948">
    <property type="term" value="F:oxaloacetate decarboxylase activity"/>
    <property type="evidence" value="ECO:0007669"/>
    <property type="project" value="UniProtKB-EC"/>
</dbReference>
<dbReference type="PANTHER" id="PTHR33254">
    <property type="entry name" value="4-HYDROXY-4-METHYL-2-OXOGLUTARATE ALDOLASE 3-RELATED"/>
    <property type="match status" value="1"/>
</dbReference>
<feature type="compositionally biased region" description="Polar residues" evidence="13">
    <location>
        <begin position="278"/>
        <end position="291"/>
    </location>
</feature>
<comment type="function">
    <text evidence="8">Catalyzes the aldol cleavage of 4-hydroxy-4-methyl-2-oxoglutarate (HMG) into 2 molecules of pyruvate. Also contains a secondary oxaloacetate (OAA) decarboxylase activity due to the common pyruvate enolate transition state formed following C-C bond cleavage in the retro-aldol and decarboxylation reactions.</text>
</comment>
<comment type="subunit">
    <text evidence="4">Homotrimer.</text>
</comment>
<dbReference type="GO" id="GO:0047443">
    <property type="term" value="F:4-hydroxy-4-methyl-2-oxoglutarate aldolase activity"/>
    <property type="evidence" value="ECO:0007669"/>
    <property type="project" value="UniProtKB-EC"/>
</dbReference>
<evidence type="ECO:0000256" key="2">
    <source>
        <dbReference type="ARBA" id="ARBA00001968"/>
    </source>
</evidence>
<feature type="binding site" evidence="12">
    <location>
        <position position="156"/>
    </location>
    <ligand>
        <name>Mg(2+)</name>
        <dbReference type="ChEBI" id="CHEBI:18420"/>
    </ligand>
</feature>
<dbReference type="CDD" id="cd16841">
    <property type="entry name" value="RraA_family"/>
    <property type="match status" value="1"/>
</dbReference>
<comment type="cofactor">
    <cofactor evidence="2">
        <name>a divalent metal cation</name>
        <dbReference type="ChEBI" id="CHEBI:60240"/>
    </cofactor>
</comment>
<protein>
    <recommendedName>
        <fullName evidence="7">Putative 4-hydroxy-4-methyl-2-oxoglutarate aldolase</fullName>
        <ecNumber evidence="6">4.1.1.112</ecNumber>
        <ecNumber evidence="5">4.1.3.17</ecNumber>
    </recommendedName>
    <alternativeName>
        <fullName evidence="10">Oxaloacetate decarboxylase</fullName>
    </alternativeName>
    <alternativeName>
        <fullName evidence="9">RraA-like protein</fullName>
    </alternativeName>
</protein>
<feature type="binding site" evidence="12">
    <location>
        <begin position="133"/>
        <end position="136"/>
    </location>
    <ligand>
        <name>substrate</name>
    </ligand>
</feature>
<accession>A0A7K3PNY5</accession>
<dbReference type="EC" id="4.1.3.17" evidence="5"/>
<evidence type="ECO:0000313" key="15">
    <source>
        <dbReference type="Proteomes" id="UP000470446"/>
    </source>
</evidence>
<feature type="binding site" evidence="12">
    <location>
        <position position="155"/>
    </location>
    <ligand>
        <name>substrate</name>
    </ligand>
</feature>
<gene>
    <name evidence="14" type="ORF">G3I32_17740</name>
</gene>
<feature type="region of interest" description="Disordered" evidence="13">
    <location>
        <begin position="269"/>
        <end position="291"/>
    </location>
</feature>
<dbReference type="Proteomes" id="UP000470446">
    <property type="component" value="Unassembled WGS sequence"/>
</dbReference>
<comment type="catalytic activity">
    <reaction evidence="11">
        <text>oxaloacetate + H(+) = pyruvate + CO2</text>
        <dbReference type="Rhea" id="RHEA:15641"/>
        <dbReference type="ChEBI" id="CHEBI:15361"/>
        <dbReference type="ChEBI" id="CHEBI:15378"/>
        <dbReference type="ChEBI" id="CHEBI:16452"/>
        <dbReference type="ChEBI" id="CHEBI:16526"/>
        <dbReference type="EC" id="4.1.1.112"/>
    </reaction>
</comment>
<evidence type="ECO:0000256" key="11">
    <source>
        <dbReference type="ARBA" id="ARBA00047973"/>
    </source>
</evidence>
<evidence type="ECO:0000256" key="6">
    <source>
        <dbReference type="ARBA" id="ARBA00012947"/>
    </source>
</evidence>
<organism evidence="14 15">
    <name type="scientific">Streptomyces coelicoflavus</name>
    <dbReference type="NCBI Taxonomy" id="285562"/>
    <lineage>
        <taxon>Bacteria</taxon>
        <taxon>Bacillati</taxon>
        <taxon>Actinomycetota</taxon>
        <taxon>Actinomycetes</taxon>
        <taxon>Kitasatosporales</taxon>
        <taxon>Streptomycetaceae</taxon>
        <taxon>Streptomyces</taxon>
    </lineage>
</organism>
<evidence type="ECO:0000256" key="3">
    <source>
        <dbReference type="ARBA" id="ARBA00008621"/>
    </source>
</evidence>
<dbReference type="EMBL" id="JAAGMA010000455">
    <property type="protein sequence ID" value="NEB10665.1"/>
    <property type="molecule type" value="Genomic_DNA"/>
</dbReference>
<comment type="similarity">
    <text evidence="3">Belongs to the class II aldolase/RraA-like family.</text>
</comment>
<evidence type="ECO:0000256" key="7">
    <source>
        <dbReference type="ARBA" id="ARBA00016549"/>
    </source>
</evidence>